<proteinExistence type="predicted"/>
<comment type="caution">
    <text evidence="1">The sequence shown here is derived from an EMBL/GenBank/DDBJ whole genome shotgun (WGS) entry which is preliminary data.</text>
</comment>
<evidence type="ECO:0000313" key="1">
    <source>
        <dbReference type="EMBL" id="GAG39560.1"/>
    </source>
</evidence>
<reference evidence="1" key="1">
    <citation type="journal article" date="2014" name="Front. Microbiol.">
        <title>High frequency of phylogenetically diverse reductive dehalogenase-homologous genes in deep subseafloor sedimentary metagenomes.</title>
        <authorList>
            <person name="Kawai M."/>
            <person name="Futagami T."/>
            <person name="Toyoda A."/>
            <person name="Takaki Y."/>
            <person name="Nishi S."/>
            <person name="Hori S."/>
            <person name="Arai W."/>
            <person name="Tsubouchi T."/>
            <person name="Morono Y."/>
            <person name="Uchiyama I."/>
            <person name="Ito T."/>
            <person name="Fujiyama A."/>
            <person name="Inagaki F."/>
            <person name="Takami H."/>
        </authorList>
    </citation>
    <scope>NUCLEOTIDE SEQUENCE</scope>
    <source>
        <strain evidence="1">Expedition CK06-06</strain>
    </source>
</reference>
<sequence>EVSSLFTSFQTVVETCRKRKIDVAGALPKDDPRKEFLEKIIAESEQRRLDILDDIKNGNMQEAIERVWDAIELAYSRRAELLALCAKIRSAGNYTEKIGS</sequence>
<gene>
    <name evidence="1" type="ORF">S01H1_63949</name>
</gene>
<name>X0X932_9ZZZZ</name>
<protein>
    <submittedName>
        <fullName evidence="1">Uncharacterized protein</fullName>
    </submittedName>
</protein>
<organism evidence="1">
    <name type="scientific">marine sediment metagenome</name>
    <dbReference type="NCBI Taxonomy" id="412755"/>
    <lineage>
        <taxon>unclassified sequences</taxon>
        <taxon>metagenomes</taxon>
        <taxon>ecological metagenomes</taxon>
    </lineage>
</organism>
<feature type="non-terminal residue" evidence="1">
    <location>
        <position position="1"/>
    </location>
</feature>
<dbReference type="AlphaFoldDB" id="X0X932"/>
<accession>X0X932</accession>
<dbReference type="EMBL" id="BARS01042114">
    <property type="protein sequence ID" value="GAG39560.1"/>
    <property type="molecule type" value="Genomic_DNA"/>
</dbReference>